<dbReference type="AlphaFoldDB" id="E2B3L4"/>
<dbReference type="EMBL" id="GL445354">
    <property type="protein sequence ID" value="EFN89716.1"/>
    <property type="molecule type" value="Genomic_DNA"/>
</dbReference>
<dbReference type="Pfam" id="PF17906">
    <property type="entry name" value="HTH_48"/>
    <property type="match status" value="1"/>
</dbReference>
<evidence type="ECO:0000313" key="3">
    <source>
        <dbReference type="Proteomes" id="UP000008237"/>
    </source>
</evidence>
<keyword evidence="3" id="KW-1185">Reference proteome</keyword>
<evidence type="ECO:0000259" key="1">
    <source>
        <dbReference type="Pfam" id="PF17906"/>
    </source>
</evidence>
<name>E2B3L4_HARSA</name>
<dbReference type="Gene3D" id="1.10.10.1450">
    <property type="match status" value="1"/>
</dbReference>
<dbReference type="Proteomes" id="UP000008237">
    <property type="component" value="Unassembled WGS sequence"/>
</dbReference>
<proteinExistence type="predicted"/>
<sequence length="35" mass="3974">LRTALIFCYHLKKTAAESHRMFIEADGEHALGKSQ</sequence>
<protein>
    <recommendedName>
        <fullName evidence="1">Mos1 transposase HTH domain-containing protein</fullName>
    </recommendedName>
</protein>
<feature type="domain" description="Mos1 transposase HTH" evidence="1">
    <location>
        <begin position="1"/>
        <end position="33"/>
    </location>
</feature>
<feature type="non-terminal residue" evidence="2">
    <location>
        <position position="1"/>
    </location>
</feature>
<feature type="non-terminal residue" evidence="2">
    <location>
        <position position="35"/>
    </location>
</feature>
<dbReference type="InParanoid" id="E2B3L4"/>
<reference evidence="2 3" key="1">
    <citation type="journal article" date="2010" name="Science">
        <title>Genomic comparison of the ants Camponotus floridanus and Harpegnathos saltator.</title>
        <authorList>
            <person name="Bonasio R."/>
            <person name="Zhang G."/>
            <person name="Ye C."/>
            <person name="Mutti N.S."/>
            <person name="Fang X."/>
            <person name="Qin N."/>
            <person name="Donahue G."/>
            <person name="Yang P."/>
            <person name="Li Q."/>
            <person name="Li C."/>
            <person name="Zhang P."/>
            <person name="Huang Z."/>
            <person name="Berger S.L."/>
            <person name="Reinberg D."/>
            <person name="Wang J."/>
            <person name="Liebig J."/>
        </authorList>
    </citation>
    <scope>NUCLEOTIDE SEQUENCE [LARGE SCALE GENOMIC DNA]</scope>
    <source>
        <strain evidence="2 3">R22 G/1</strain>
    </source>
</reference>
<dbReference type="InterPro" id="IPR041426">
    <property type="entry name" value="Mos1_HTH"/>
</dbReference>
<accession>E2B3L4</accession>
<gene>
    <name evidence="2" type="ORF">EAI_11571</name>
</gene>
<evidence type="ECO:0000313" key="2">
    <source>
        <dbReference type="EMBL" id="EFN89716.1"/>
    </source>
</evidence>
<organism evidence="3">
    <name type="scientific">Harpegnathos saltator</name>
    <name type="common">Jerdon's jumping ant</name>
    <dbReference type="NCBI Taxonomy" id="610380"/>
    <lineage>
        <taxon>Eukaryota</taxon>
        <taxon>Metazoa</taxon>
        <taxon>Ecdysozoa</taxon>
        <taxon>Arthropoda</taxon>
        <taxon>Hexapoda</taxon>
        <taxon>Insecta</taxon>
        <taxon>Pterygota</taxon>
        <taxon>Neoptera</taxon>
        <taxon>Endopterygota</taxon>
        <taxon>Hymenoptera</taxon>
        <taxon>Apocrita</taxon>
        <taxon>Aculeata</taxon>
        <taxon>Formicoidea</taxon>
        <taxon>Formicidae</taxon>
        <taxon>Ponerinae</taxon>
        <taxon>Ponerini</taxon>
        <taxon>Harpegnathos</taxon>
    </lineage>
</organism>